<dbReference type="InterPro" id="IPR036291">
    <property type="entry name" value="NAD(P)-bd_dom_sf"/>
</dbReference>
<protein>
    <submittedName>
        <fullName evidence="2">Saccharopine dehydrogenase</fullName>
    </submittedName>
</protein>
<proteinExistence type="predicted"/>
<reference evidence="2 3" key="1">
    <citation type="submission" date="2011-09" db="EMBL/GenBank/DDBJ databases">
        <title>The draft genome of Paenibacillus lactis 154.</title>
        <authorList>
            <consortium name="US DOE Joint Genome Institute (JGI-PGF)"/>
            <person name="Lucas S."/>
            <person name="Han J."/>
            <person name="Lapidus A."/>
            <person name="Cheng J.-F."/>
            <person name="Goodwin L."/>
            <person name="Pitluck S."/>
            <person name="Peters L."/>
            <person name="Land M.L."/>
            <person name="Hauser L."/>
            <person name="Siebers A."/>
            <person name="Thelen M."/>
            <person name="Hugenholtz P."/>
            <person name="Allgaier M."/>
            <person name="Woyke T.J."/>
        </authorList>
    </citation>
    <scope>NUCLEOTIDE SEQUENCE [LARGE SCALE GENOMIC DNA]</scope>
    <source>
        <strain evidence="2 3">154</strain>
    </source>
</reference>
<accession>G4H8J7</accession>
<dbReference type="InterPro" id="IPR005097">
    <property type="entry name" value="Sacchrp_dh_NADP-bd"/>
</dbReference>
<dbReference type="RefSeq" id="WP_007127484.1">
    <property type="nucleotide sequence ID" value="NZ_AGIP01000001.1"/>
</dbReference>
<feature type="domain" description="Saccharopine dehydrogenase NADP binding" evidence="1">
    <location>
        <begin position="6"/>
        <end position="124"/>
    </location>
</feature>
<organism evidence="2 3">
    <name type="scientific">Paenibacillus lactis 154</name>
    <dbReference type="NCBI Taxonomy" id="743719"/>
    <lineage>
        <taxon>Bacteria</taxon>
        <taxon>Bacillati</taxon>
        <taxon>Bacillota</taxon>
        <taxon>Bacilli</taxon>
        <taxon>Bacillales</taxon>
        <taxon>Paenibacillaceae</taxon>
        <taxon>Paenibacillus</taxon>
    </lineage>
</organism>
<dbReference type="eggNOG" id="COG1748">
    <property type="taxonomic scope" value="Bacteria"/>
</dbReference>
<sequence>MLKDKIVVIGGYGQVGQMICNDLAFFYPGKVFAAGRSQGRAEAFSRATQGRVEPLRIDADAGVDPALLSEVKLVIMCLDQQNSSFVQACIGQGIHYIDLSAEYRLLSQVELLHPLAVTHGATAILSVGLAPGMSNLLSLHAKQHLDVTEAIYISLMLGLGDSHGKAAIEWTVDNLRSNFTTMEQGKVIQHTSFADGRKTDFGNGQGSRTAYRFNFADQHILPRTLQVPSVSTRLCFDRPFITGLLSCLKRMGSLKLLNIPWIRDAAVKAFASMRIGNPMFALKVDAVGKKQDQPALVECFLQGVHEAELTAKAAAIVARKLYTSDMPHGVFHIEQLFTYDSFVEELREMVHMSSRLRIGTSPGSDQMTETSSLE</sequence>
<dbReference type="Gene3D" id="3.40.50.720">
    <property type="entry name" value="NAD(P)-binding Rossmann-like Domain"/>
    <property type="match status" value="1"/>
</dbReference>
<evidence type="ECO:0000313" key="2">
    <source>
        <dbReference type="EMBL" id="EHB68182.1"/>
    </source>
</evidence>
<dbReference type="AlphaFoldDB" id="G4H8J7"/>
<name>G4H8J7_9BACL</name>
<dbReference type="Gene3D" id="3.30.360.10">
    <property type="entry name" value="Dihydrodipicolinate Reductase, domain 2"/>
    <property type="match status" value="1"/>
</dbReference>
<evidence type="ECO:0000259" key="1">
    <source>
        <dbReference type="Pfam" id="PF03435"/>
    </source>
</evidence>
<gene>
    <name evidence="2" type="ORF">PaelaDRAFT_0308</name>
</gene>
<dbReference type="SUPFAM" id="SSF51735">
    <property type="entry name" value="NAD(P)-binding Rossmann-fold domains"/>
    <property type="match status" value="1"/>
</dbReference>
<dbReference type="Pfam" id="PF03435">
    <property type="entry name" value="Sacchrp_dh_NADP"/>
    <property type="match status" value="1"/>
</dbReference>
<dbReference type="PATRIC" id="fig|743719.3.peg.325"/>
<dbReference type="Proteomes" id="UP000003891">
    <property type="component" value="Unassembled WGS sequence"/>
</dbReference>
<dbReference type="PANTHER" id="PTHR43796">
    <property type="entry name" value="CARBOXYNORSPERMIDINE SYNTHASE"/>
    <property type="match status" value="1"/>
</dbReference>
<evidence type="ECO:0000313" key="3">
    <source>
        <dbReference type="Proteomes" id="UP000003891"/>
    </source>
</evidence>
<dbReference type="STRING" id="743719.PaelaDRAFT_0308"/>
<dbReference type="EMBL" id="AGIP01000001">
    <property type="protein sequence ID" value="EHB68182.1"/>
    <property type="molecule type" value="Genomic_DNA"/>
</dbReference>
<dbReference type="PANTHER" id="PTHR43796:SF2">
    <property type="entry name" value="CARBOXYNORSPERMIDINE SYNTHASE"/>
    <property type="match status" value="1"/>
</dbReference>